<organism evidence="3 4">
    <name type="scientific">Thalictrum thalictroides</name>
    <name type="common">Rue-anemone</name>
    <name type="synonym">Anemone thalictroides</name>
    <dbReference type="NCBI Taxonomy" id="46969"/>
    <lineage>
        <taxon>Eukaryota</taxon>
        <taxon>Viridiplantae</taxon>
        <taxon>Streptophyta</taxon>
        <taxon>Embryophyta</taxon>
        <taxon>Tracheophyta</taxon>
        <taxon>Spermatophyta</taxon>
        <taxon>Magnoliopsida</taxon>
        <taxon>Ranunculales</taxon>
        <taxon>Ranunculaceae</taxon>
        <taxon>Thalictroideae</taxon>
        <taxon>Thalictrum</taxon>
    </lineage>
</organism>
<feature type="compositionally biased region" description="Basic and acidic residues" evidence="1">
    <location>
        <begin position="50"/>
        <end position="59"/>
    </location>
</feature>
<dbReference type="Proteomes" id="UP000554482">
    <property type="component" value="Unassembled WGS sequence"/>
</dbReference>
<proteinExistence type="predicted"/>
<feature type="region of interest" description="Disordered" evidence="1">
    <location>
        <begin position="18"/>
        <end position="112"/>
    </location>
</feature>
<evidence type="ECO:0008006" key="5">
    <source>
        <dbReference type="Google" id="ProtNLM"/>
    </source>
</evidence>
<comment type="caution">
    <text evidence="3">The sequence shown here is derived from an EMBL/GenBank/DDBJ whole genome shotgun (WGS) entry which is preliminary data.</text>
</comment>
<accession>A0A7J6XDG1</accession>
<gene>
    <name evidence="3" type="ORF">FRX31_003366</name>
</gene>
<feature type="transmembrane region" description="Helical" evidence="2">
    <location>
        <begin position="132"/>
        <end position="161"/>
    </location>
</feature>
<keyword evidence="4" id="KW-1185">Reference proteome</keyword>
<evidence type="ECO:0000313" key="3">
    <source>
        <dbReference type="EMBL" id="KAF5207047.1"/>
    </source>
</evidence>
<feature type="compositionally biased region" description="Basic and acidic residues" evidence="1">
    <location>
        <begin position="67"/>
        <end position="78"/>
    </location>
</feature>
<reference evidence="3 4" key="1">
    <citation type="submission" date="2020-06" db="EMBL/GenBank/DDBJ databases">
        <title>Transcriptomic and genomic resources for Thalictrum thalictroides and T. hernandezii: Facilitating candidate gene discovery in an emerging model plant lineage.</title>
        <authorList>
            <person name="Arias T."/>
            <person name="Riano-Pachon D.M."/>
            <person name="Di Stilio V.S."/>
        </authorList>
    </citation>
    <scope>NUCLEOTIDE SEQUENCE [LARGE SCALE GENOMIC DNA]</scope>
    <source>
        <strain evidence="4">cv. WT478/WT964</strain>
        <tissue evidence="3">Leaves</tissue>
    </source>
</reference>
<evidence type="ECO:0000313" key="4">
    <source>
        <dbReference type="Proteomes" id="UP000554482"/>
    </source>
</evidence>
<feature type="compositionally biased region" description="Gly residues" evidence="1">
    <location>
        <begin position="100"/>
        <end position="112"/>
    </location>
</feature>
<dbReference type="EMBL" id="JABWDY010001924">
    <property type="protein sequence ID" value="KAF5207047.1"/>
    <property type="molecule type" value="Genomic_DNA"/>
</dbReference>
<keyword evidence="2" id="KW-0472">Membrane</keyword>
<name>A0A7J6XDG1_THATH</name>
<evidence type="ECO:0000256" key="2">
    <source>
        <dbReference type="SAM" id="Phobius"/>
    </source>
</evidence>
<keyword evidence="2" id="KW-1133">Transmembrane helix</keyword>
<keyword evidence="2" id="KW-0812">Transmembrane</keyword>
<dbReference type="AlphaFoldDB" id="A0A7J6XDG1"/>
<protein>
    <recommendedName>
        <fullName evidence="5">Transmembrane protein</fullName>
    </recommendedName>
</protein>
<evidence type="ECO:0000256" key="1">
    <source>
        <dbReference type="SAM" id="MobiDB-lite"/>
    </source>
</evidence>
<sequence length="167" mass="17518">MRLELKEIIAEIKKGISNAKENTPEIIGKTSALEDRGGDSKGGPAGSERATGEDMREGLVEPCSLVKGDEGVRDRIENGPEGTSGATGTPPAKGIDGEIGEGTSGLLGGPESGVQGGFLDTMGSIIEIIQPWMMMLIGSPFVTMGIIGVLIWGLIKVFFWVKNKFKG</sequence>